<feature type="domain" description="Glucose-methanol-choline oxidoreductase C-terminal" evidence="7">
    <location>
        <begin position="428"/>
        <end position="546"/>
    </location>
</feature>
<evidence type="ECO:0000256" key="1">
    <source>
        <dbReference type="ARBA" id="ARBA00001974"/>
    </source>
</evidence>
<accession>A0ABV8PQ16</accession>
<feature type="domain" description="Glucose-methanol-choline oxidoreductase N-terminal" evidence="6">
    <location>
        <begin position="225"/>
        <end position="315"/>
    </location>
</feature>
<evidence type="ECO:0000259" key="7">
    <source>
        <dbReference type="Pfam" id="PF05199"/>
    </source>
</evidence>
<reference evidence="9" key="1">
    <citation type="journal article" date="2019" name="Int. J. Syst. Evol. Microbiol.">
        <title>The Global Catalogue of Microorganisms (GCM) 10K type strain sequencing project: providing services to taxonomists for standard genome sequencing and annotation.</title>
        <authorList>
            <consortium name="The Broad Institute Genomics Platform"/>
            <consortium name="The Broad Institute Genome Sequencing Center for Infectious Disease"/>
            <person name="Wu L."/>
            <person name="Ma J."/>
        </authorList>
    </citation>
    <scope>NUCLEOTIDE SEQUENCE [LARGE SCALE GENOMIC DNA]</scope>
    <source>
        <strain evidence="9">CGMCC 1.15774</strain>
    </source>
</reference>
<organism evidence="8 9">
    <name type="scientific">Flagellimonas marina</name>
    <dbReference type="NCBI Taxonomy" id="1775168"/>
    <lineage>
        <taxon>Bacteria</taxon>
        <taxon>Pseudomonadati</taxon>
        <taxon>Bacteroidota</taxon>
        <taxon>Flavobacteriia</taxon>
        <taxon>Flavobacteriales</taxon>
        <taxon>Flavobacteriaceae</taxon>
        <taxon>Flagellimonas</taxon>
    </lineage>
</organism>
<keyword evidence="9" id="KW-1185">Reference proteome</keyword>
<protein>
    <submittedName>
        <fullName evidence="8">GMC oxidoreductase</fullName>
    </submittedName>
</protein>
<evidence type="ECO:0000313" key="9">
    <source>
        <dbReference type="Proteomes" id="UP001595841"/>
    </source>
</evidence>
<evidence type="ECO:0000256" key="3">
    <source>
        <dbReference type="ARBA" id="ARBA00022630"/>
    </source>
</evidence>
<dbReference type="InterPro" id="IPR007867">
    <property type="entry name" value="GMC_OxRtase_C"/>
</dbReference>
<gene>
    <name evidence="8" type="ORF">ACFOWS_14125</name>
</gene>
<dbReference type="Proteomes" id="UP001595841">
    <property type="component" value="Unassembled WGS sequence"/>
</dbReference>
<dbReference type="InterPro" id="IPR051473">
    <property type="entry name" value="P2Ox-like"/>
</dbReference>
<evidence type="ECO:0000259" key="6">
    <source>
        <dbReference type="Pfam" id="PF00732"/>
    </source>
</evidence>
<sequence length="563" mass="63849">MGENNFEVIVIGSGITGGWAAKEFTEKGLKTLVLERGRDVKHIEDYTTTNKSPWEYKYRGYDSREVQEQYPIQSKKYNFDASSQQYFVNDKEHPYVNPPDKPFRWFRGYQTGGRSIIWGRGTFRMSDLEFGENLRDGHGIDWPIRYKDIEPWYDYVEKFIGICGTEENIAHYPDGKNFLPPFDMNTAEKVIKERMETHYPDRKLIPTRMAHLTKVKPGQFKGRFECQSRNMCHTGCPFGAYFSTNSSTLPAAYKTGKLTLRSNSVVDSIIYDGKTNRAIGVRVIDAETFERMEFFARVIFLCASTLGSTAILLNSKNSRFPNGLANSSGVLGHYLMGHHKNIRGTGVLEGYQDKIDRGHRPSGVTIPRFRNIEGEEMDFYRGYGLSGGAYREGINPNQVGIGSGFKEKLTKPGSWKVVLVAYGECLPYFENKVELDSVKKDKWGVPLLYISAEFKENEMKMRKDMRDQIQETMEVMGLKDIETSVGSHIVGDATHEMGTARMGKDPKSSVLNGYNQCHDIPNLFVTDGSCMVSSSYMSPSLTYMALTARACDYALQQMKKGVI</sequence>
<dbReference type="EMBL" id="JBHSCL010000009">
    <property type="protein sequence ID" value="MFC4221285.1"/>
    <property type="molecule type" value="Genomic_DNA"/>
</dbReference>
<evidence type="ECO:0000313" key="8">
    <source>
        <dbReference type="EMBL" id="MFC4221285.1"/>
    </source>
</evidence>
<keyword evidence="4" id="KW-0274">FAD</keyword>
<comment type="cofactor">
    <cofactor evidence="1">
        <name>FAD</name>
        <dbReference type="ChEBI" id="CHEBI:57692"/>
    </cofactor>
</comment>
<dbReference type="RefSeq" id="WP_379765768.1">
    <property type="nucleotide sequence ID" value="NZ_JBHSCL010000009.1"/>
</dbReference>
<evidence type="ECO:0000256" key="2">
    <source>
        <dbReference type="ARBA" id="ARBA00010790"/>
    </source>
</evidence>
<name>A0ABV8PQ16_9FLAO</name>
<evidence type="ECO:0000256" key="4">
    <source>
        <dbReference type="ARBA" id="ARBA00022827"/>
    </source>
</evidence>
<dbReference type="Pfam" id="PF00732">
    <property type="entry name" value="GMC_oxred_N"/>
    <property type="match status" value="1"/>
</dbReference>
<comment type="caution">
    <text evidence="8">The sequence shown here is derived from an EMBL/GenBank/DDBJ whole genome shotgun (WGS) entry which is preliminary data.</text>
</comment>
<dbReference type="SUPFAM" id="SSF51905">
    <property type="entry name" value="FAD/NAD(P)-binding domain"/>
    <property type="match status" value="1"/>
</dbReference>
<dbReference type="Pfam" id="PF05199">
    <property type="entry name" value="GMC_oxred_C"/>
    <property type="match status" value="1"/>
</dbReference>
<dbReference type="InterPro" id="IPR036188">
    <property type="entry name" value="FAD/NAD-bd_sf"/>
</dbReference>
<proteinExistence type="inferred from homology"/>
<dbReference type="PANTHER" id="PTHR42784:SF1">
    <property type="entry name" value="PYRANOSE 2-OXIDASE"/>
    <property type="match status" value="1"/>
</dbReference>
<comment type="similarity">
    <text evidence="2">Belongs to the GMC oxidoreductase family.</text>
</comment>
<keyword evidence="3" id="KW-0285">Flavoprotein</keyword>
<keyword evidence="5" id="KW-0560">Oxidoreductase</keyword>
<dbReference type="PANTHER" id="PTHR42784">
    <property type="entry name" value="PYRANOSE 2-OXIDASE"/>
    <property type="match status" value="1"/>
</dbReference>
<dbReference type="SUPFAM" id="SSF54373">
    <property type="entry name" value="FAD-linked reductases, C-terminal domain"/>
    <property type="match status" value="1"/>
</dbReference>
<dbReference type="InterPro" id="IPR000172">
    <property type="entry name" value="GMC_OxRdtase_N"/>
</dbReference>
<dbReference type="Gene3D" id="3.50.50.60">
    <property type="entry name" value="FAD/NAD(P)-binding domain"/>
    <property type="match status" value="2"/>
</dbReference>
<evidence type="ECO:0000256" key="5">
    <source>
        <dbReference type="ARBA" id="ARBA00023002"/>
    </source>
</evidence>